<name>A0A663EZW1_AQUCH</name>
<feature type="disulfide bond" evidence="5">
    <location>
        <begin position="171"/>
        <end position="232"/>
    </location>
</feature>
<feature type="disulfide bond" evidence="5">
    <location>
        <begin position="352"/>
        <end position="413"/>
    </location>
</feature>
<dbReference type="PRINTS" id="PR00258">
    <property type="entry name" value="SPERACTRCPTR"/>
</dbReference>
<keyword evidence="4" id="KW-0325">Glycoprotein</keyword>
<dbReference type="InParanoid" id="A0A663EZW1"/>
<evidence type="ECO:0000256" key="3">
    <source>
        <dbReference type="ARBA" id="ARBA00023157"/>
    </source>
</evidence>
<dbReference type="GeneTree" id="ENSGT00940000164042"/>
<feature type="disulfide bond" evidence="5">
    <location>
        <begin position="54"/>
        <end position="118"/>
    </location>
</feature>
<feature type="disulfide bond" evidence="5">
    <location>
        <begin position="339"/>
        <end position="403"/>
    </location>
</feature>
<dbReference type="AlphaFoldDB" id="A0A663EZW1"/>
<evidence type="ECO:0000256" key="2">
    <source>
        <dbReference type="ARBA" id="ARBA00022737"/>
    </source>
</evidence>
<feature type="disulfide bond" evidence="5">
    <location>
        <begin position="98"/>
        <end position="108"/>
    </location>
</feature>
<evidence type="ECO:0000313" key="8">
    <source>
        <dbReference type="Proteomes" id="UP000472275"/>
    </source>
</evidence>
<comment type="caution">
    <text evidence="5">Lacks conserved residue(s) required for the propagation of feature annotation.</text>
</comment>
<evidence type="ECO:0000256" key="4">
    <source>
        <dbReference type="ARBA" id="ARBA00023180"/>
    </source>
</evidence>
<keyword evidence="8" id="KW-1185">Reference proteome</keyword>
<dbReference type="GO" id="GO:0016020">
    <property type="term" value="C:membrane"/>
    <property type="evidence" value="ECO:0007669"/>
    <property type="project" value="InterPro"/>
</dbReference>
<dbReference type="InterPro" id="IPR001190">
    <property type="entry name" value="SRCR"/>
</dbReference>
<sequence length="430" mass="45524">MGGSPRPAVLGFGTLLTHPMLVFEGAAEVRLADGGRRCAGRVEVKHNGQWGTVCDDNWSMNDAAVVCKQLGCGSAVGAPQDGQFGAGSGPIWMDDVGCKGTESALSDCKHRGWGEHNCDHSEDAGVTCSGKETACCLPLGLGWGKGPWLCSHGATSGHQSRAHPNAADVVCRELQCGVALPVAGPAHFGEGNSPIWDGELQCVGNESRLMSCRRGSSRDQLCTHANSAVVTCTRKDSGRGAEHRGCARGWGIEQGRCWARCEDRRDDGIVCSMKIVQKEKKGMLSLWPLCQLLRVHEHQSTLSPPPLSPQYTGFRLVNGSTACAGRVEVQVSGTWGTLCASRWDLLDAHILCHQLNCGFAESIPGGEHFGRGTGPVWRDSFHCDGTEAHLGQCPVITLGASPCSHGNNAAVVCSGECWKNAALTPFALCV</sequence>
<evidence type="ECO:0000256" key="1">
    <source>
        <dbReference type="ARBA" id="ARBA00022729"/>
    </source>
</evidence>
<accession>A0A663EZW1</accession>
<evidence type="ECO:0000256" key="5">
    <source>
        <dbReference type="PROSITE-ProRule" id="PRU00196"/>
    </source>
</evidence>
<feature type="disulfide bond" evidence="5">
    <location>
        <begin position="67"/>
        <end position="128"/>
    </location>
</feature>
<evidence type="ECO:0000259" key="6">
    <source>
        <dbReference type="PROSITE" id="PS50287"/>
    </source>
</evidence>
<feature type="disulfide bond" evidence="5">
    <location>
        <begin position="202"/>
        <end position="212"/>
    </location>
</feature>
<dbReference type="SUPFAM" id="SSF56487">
    <property type="entry name" value="SRCR-like"/>
    <property type="match status" value="3"/>
</dbReference>
<dbReference type="FunFam" id="3.10.250.10:FF:000006">
    <property type="entry name" value="neurotrypsin isoform X2"/>
    <property type="match status" value="1"/>
</dbReference>
<dbReference type="SMART" id="SM00202">
    <property type="entry name" value="SR"/>
    <property type="match status" value="3"/>
</dbReference>
<proteinExistence type="predicted"/>
<keyword evidence="2" id="KW-0677">Repeat</keyword>
<dbReference type="Pfam" id="PF00530">
    <property type="entry name" value="SRCR"/>
    <property type="match status" value="3"/>
</dbReference>
<keyword evidence="3 5" id="KW-1015">Disulfide bond</keyword>
<dbReference type="InterPro" id="IPR036772">
    <property type="entry name" value="SRCR-like_dom_sf"/>
</dbReference>
<feature type="domain" description="SRCR" evidence="6">
    <location>
        <begin position="314"/>
        <end position="414"/>
    </location>
</feature>
<feature type="disulfide bond" evidence="5">
    <location>
        <begin position="383"/>
        <end position="393"/>
    </location>
</feature>
<keyword evidence="1" id="KW-0732">Signal</keyword>
<organism evidence="7 8">
    <name type="scientific">Aquila chrysaetos chrysaetos</name>
    <dbReference type="NCBI Taxonomy" id="223781"/>
    <lineage>
        <taxon>Eukaryota</taxon>
        <taxon>Metazoa</taxon>
        <taxon>Chordata</taxon>
        <taxon>Craniata</taxon>
        <taxon>Vertebrata</taxon>
        <taxon>Euteleostomi</taxon>
        <taxon>Archelosauria</taxon>
        <taxon>Archosauria</taxon>
        <taxon>Dinosauria</taxon>
        <taxon>Saurischia</taxon>
        <taxon>Theropoda</taxon>
        <taxon>Coelurosauria</taxon>
        <taxon>Aves</taxon>
        <taxon>Neognathae</taxon>
        <taxon>Neoaves</taxon>
        <taxon>Telluraves</taxon>
        <taxon>Accipitrimorphae</taxon>
        <taxon>Accipitriformes</taxon>
        <taxon>Accipitridae</taxon>
        <taxon>Accipitrinae</taxon>
        <taxon>Aquila</taxon>
    </lineage>
</organism>
<feature type="domain" description="SRCR" evidence="6">
    <location>
        <begin position="29"/>
        <end position="129"/>
    </location>
</feature>
<protein>
    <recommendedName>
        <fullName evidence="6">SRCR domain-containing protein</fullName>
    </recommendedName>
</protein>
<dbReference type="Proteomes" id="UP000472275">
    <property type="component" value="Unassembled WGS sequence"/>
</dbReference>
<dbReference type="PROSITE" id="PS00420">
    <property type="entry name" value="SRCR_1"/>
    <property type="match status" value="1"/>
</dbReference>
<evidence type="ECO:0000313" key="7">
    <source>
        <dbReference type="Ensembl" id="ENSACCP00020017614.1"/>
    </source>
</evidence>
<reference evidence="7" key="2">
    <citation type="submission" date="2025-09" db="UniProtKB">
        <authorList>
            <consortium name="Ensembl"/>
        </authorList>
    </citation>
    <scope>IDENTIFICATION</scope>
</reference>
<dbReference type="Gene3D" id="3.10.250.10">
    <property type="entry name" value="SRCR-like domain"/>
    <property type="match status" value="3"/>
</dbReference>
<feature type="domain" description="SRCR" evidence="6">
    <location>
        <begin position="149"/>
        <end position="233"/>
    </location>
</feature>
<dbReference type="PROSITE" id="PS50287">
    <property type="entry name" value="SRCR_2"/>
    <property type="match status" value="3"/>
</dbReference>
<dbReference type="FunFam" id="3.10.250.10:FF:000004">
    <property type="entry name" value="Scavenger receptor cysteine-rich type 1 protein M130"/>
    <property type="match status" value="1"/>
</dbReference>
<dbReference type="Ensembl" id="ENSACCT00020018382.1">
    <property type="protein sequence ID" value="ENSACCP00020017614.1"/>
    <property type="gene ID" value="ENSACCG00020012103.1"/>
</dbReference>
<reference evidence="7" key="1">
    <citation type="submission" date="2025-08" db="UniProtKB">
        <authorList>
            <consortium name="Ensembl"/>
        </authorList>
    </citation>
    <scope>IDENTIFICATION</scope>
</reference>
<dbReference type="PANTHER" id="PTHR19331">
    <property type="entry name" value="SCAVENGER RECEPTOR DOMAIN-CONTAINING"/>
    <property type="match status" value="1"/>
</dbReference>